<dbReference type="AlphaFoldDB" id="Q23DE0"/>
<dbReference type="EMBL" id="GG662712">
    <property type="protein sequence ID" value="EAR94495.2"/>
    <property type="molecule type" value="Genomic_DNA"/>
</dbReference>
<reference evidence="3" key="1">
    <citation type="journal article" date="2006" name="PLoS Biol.">
        <title>Macronuclear genome sequence of the ciliate Tetrahymena thermophila, a model eukaryote.</title>
        <authorList>
            <person name="Eisen J.A."/>
            <person name="Coyne R.S."/>
            <person name="Wu M."/>
            <person name="Wu D."/>
            <person name="Thiagarajan M."/>
            <person name="Wortman J.R."/>
            <person name="Badger J.H."/>
            <person name="Ren Q."/>
            <person name="Amedeo P."/>
            <person name="Jones K.M."/>
            <person name="Tallon L.J."/>
            <person name="Delcher A.L."/>
            <person name="Salzberg S.L."/>
            <person name="Silva J.C."/>
            <person name="Haas B.J."/>
            <person name="Majoros W.H."/>
            <person name="Farzad M."/>
            <person name="Carlton J.M."/>
            <person name="Smith R.K. Jr."/>
            <person name="Garg J."/>
            <person name="Pearlman R.E."/>
            <person name="Karrer K.M."/>
            <person name="Sun L."/>
            <person name="Manning G."/>
            <person name="Elde N.C."/>
            <person name="Turkewitz A.P."/>
            <person name="Asai D.J."/>
            <person name="Wilkes D.E."/>
            <person name="Wang Y."/>
            <person name="Cai H."/>
            <person name="Collins K."/>
            <person name="Stewart B.A."/>
            <person name="Lee S.R."/>
            <person name="Wilamowska K."/>
            <person name="Weinberg Z."/>
            <person name="Ruzzo W.L."/>
            <person name="Wloga D."/>
            <person name="Gaertig J."/>
            <person name="Frankel J."/>
            <person name="Tsao C.-C."/>
            <person name="Gorovsky M.A."/>
            <person name="Keeling P.J."/>
            <person name="Waller R.F."/>
            <person name="Patron N.J."/>
            <person name="Cherry J.M."/>
            <person name="Stover N.A."/>
            <person name="Krieger C.J."/>
            <person name="del Toro C."/>
            <person name="Ryder H.F."/>
            <person name="Williamson S.C."/>
            <person name="Barbeau R.A."/>
            <person name="Hamilton E.P."/>
            <person name="Orias E."/>
        </authorList>
    </citation>
    <scope>NUCLEOTIDE SEQUENCE [LARGE SCALE GENOMIC DNA]</scope>
    <source>
        <strain evidence="3">SB210</strain>
    </source>
</reference>
<proteinExistence type="predicted"/>
<gene>
    <name evidence="2" type="ORF">TTHERM_00047510</name>
</gene>
<dbReference type="GeneID" id="7833428"/>
<protein>
    <submittedName>
        <fullName evidence="2">Uncharacterized protein</fullName>
    </submittedName>
</protein>
<organism evidence="2 3">
    <name type="scientific">Tetrahymena thermophila (strain SB210)</name>
    <dbReference type="NCBI Taxonomy" id="312017"/>
    <lineage>
        <taxon>Eukaryota</taxon>
        <taxon>Sar</taxon>
        <taxon>Alveolata</taxon>
        <taxon>Ciliophora</taxon>
        <taxon>Intramacronucleata</taxon>
        <taxon>Oligohymenophorea</taxon>
        <taxon>Hymenostomatida</taxon>
        <taxon>Tetrahymenina</taxon>
        <taxon>Tetrahymenidae</taxon>
        <taxon>Tetrahymena</taxon>
    </lineage>
</organism>
<dbReference type="RefSeq" id="XP_001014746.2">
    <property type="nucleotide sequence ID" value="XM_001014746.2"/>
</dbReference>
<evidence type="ECO:0000313" key="3">
    <source>
        <dbReference type="Proteomes" id="UP000009168"/>
    </source>
</evidence>
<dbReference type="Proteomes" id="UP000009168">
    <property type="component" value="Unassembled WGS sequence"/>
</dbReference>
<feature type="region of interest" description="Disordered" evidence="1">
    <location>
        <begin position="1"/>
        <end position="22"/>
    </location>
</feature>
<name>Q23DE0_TETTS</name>
<keyword evidence="3" id="KW-1185">Reference proteome</keyword>
<dbReference type="HOGENOM" id="CLU_2126082_0_0_1"/>
<evidence type="ECO:0000256" key="1">
    <source>
        <dbReference type="SAM" id="MobiDB-lite"/>
    </source>
</evidence>
<evidence type="ECO:0000313" key="2">
    <source>
        <dbReference type="EMBL" id="EAR94495.2"/>
    </source>
</evidence>
<dbReference type="InParanoid" id="Q23DE0"/>
<sequence>MSYLDSNVLDRKSTSSPPADKTLRIDKDVSQEDYVHLLNRLTKLHILNLAFFKMKKMLQVFNSLVVFKTALIL</sequence>
<dbReference type="KEGG" id="tet:TTHERM_00047510"/>
<accession>Q23DE0</accession>